<evidence type="ECO:0000256" key="10">
    <source>
        <dbReference type="ARBA" id="ARBA00023295"/>
    </source>
</evidence>
<dbReference type="STRING" id="694270.A0A395RTH8"/>
<dbReference type="SMART" id="SM00636">
    <property type="entry name" value="Glyco_18"/>
    <property type="match status" value="1"/>
</dbReference>
<dbReference type="Gene3D" id="3.20.20.80">
    <property type="entry name" value="Glycosidases"/>
    <property type="match status" value="1"/>
</dbReference>
<feature type="chain" id="PRO_5017211287" description="chitinase" evidence="13">
    <location>
        <begin position="21"/>
        <end position="431"/>
    </location>
</feature>
<feature type="domain" description="GH18" evidence="14">
    <location>
        <begin position="41"/>
        <end position="402"/>
    </location>
</feature>
<evidence type="ECO:0000256" key="2">
    <source>
        <dbReference type="ARBA" id="ARBA00004613"/>
    </source>
</evidence>
<comment type="similarity">
    <text evidence="3">Belongs to the glycosyl hydrolase 18 family. Chitinase class V subfamily.</text>
</comment>
<dbReference type="FunFam" id="3.20.20.80:FF:000075">
    <property type="entry name" value="Sporulation-specific chitinase"/>
    <property type="match status" value="1"/>
</dbReference>
<dbReference type="AlphaFoldDB" id="A0A395RTH8"/>
<dbReference type="SUPFAM" id="SSF51445">
    <property type="entry name" value="(Trans)glycosidases"/>
    <property type="match status" value="1"/>
</dbReference>
<keyword evidence="7 12" id="KW-0378">Hydrolase</keyword>
<dbReference type="PANTHER" id="PTHR11177">
    <property type="entry name" value="CHITINASE"/>
    <property type="match status" value="1"/>
</dbReference>
<dbReference type="Gene3D" id="3.10.50.10">
    <property type="match status" value="1"/>
</dbReference>
<evidence type="ECO:0000256" key="6">
    <source>
        <dbReference type="ARBA" id="ARBA00022729"/>
    </source>
</evidence>
<dbReference type="InterPro" id="IPR011583">
    <property type="entry name" value="Chitinase_II/V-like_cat"/>
</dbReference>
<proteinExistence type="inferred from homology"/>
<dbReference type="OrthoDB" id="76388at2759"/>
<dbReference type="GO" id="GO:0000272">
    <property type="term" value="P:polysaccharide catabolic process"/>
    <property type="evidence" value="ECO:0007669"/>
    <property type="project" value="UniProtKB-KW"/>
</dbReference>
<organism evidence="15 16">
    <name type="scientific">Fusarium longipes</name>
    <dbReference type="NCBI Taxonomy" id="694270"/>
    <lineage>
        <taxon>Eukaryota</taxon>
        <taxon>Fungi</taxon>
        <taxon>Dikarya</taxon>
        <taxon>Ascomycota</taxon>
        <taxon>Pezizomycotina</taxon>
        <taxon>Sordariomycetes</taxon>
        <taxon>Hypocreomycetidae</taxon>
        <taxon>Hypocreales</taxon>
        <taxon>Nectriaceae</taxon>
        <taxon>Fusarium</taxon>
    </lineage>
</organism>
<dbReference type="InterPro" id="IPR001223">
    <property type="entry name" value="Glyco_hydro18_cat"/>
</dbReference>
<accession>A0A395RTH8</accession>
<evidence type="ECO:0000256" key="9">
    <source>
        <dbReference type="ARBA" id="ARBA00023277"/>
    </source>
</evidence>
<dbReference type="Pfam" id="PF00704">
    <property type="entry name" value="Glyco_hydro_18"/>
    <property type="match status" value="1"/>
</dbReference>
<dbReference type="GO" id="GO:0008061">
    <property type="term" value="F:chitin binding"/>
    <property type="evidence" value="ECO:0007669"/>
    <property type="project" value="InterPro"/>
</dbReference>
<evidence type="ECO:0000313" key="15">
    <source>
        <dbReference type="EMBL" id="RGP63440.1"/>
    </source>
</evidence>
<comment type="caution">
    <text evidence="15">The sequence shown here is derived from an EMBL/GenBank/DDBJ whole genome shotgun (WGS) entry which is preliminary data.</text>
</comment>
<dbReference type="InterPro" id="IPR029070">
    <property type="entry name" value="Chitinase_insertion_sf"/>
</dbReference>
<name>A0A395RTH8_9HYPO</name>
<evidence type="ECO:0000256" key="8">
    <source>
        <dbReference type="ARBA" id="ARBA00023024"/>
    </source>
</evidence>
<dbReference type="InterPro" id="IPR017853">
    <property type="entry name" value="GH"/>
</dbReference>
<dbReference type="SUPFAM" id="SSF54556">
    <property type="entry name" value="Chitinase insertion domain"/>
    <property type="match status" value="1"/>
</dbReference>
<evidence type="ECO:0000313" key="16">
    <source>
        <dbReference type="Proteomes" id="UP000266234"/>
    </source>
</evidence>
<keyword evidence="9" id="KW-0119">Carbohydrate metabolism</keyword>
<dbReference type="PROSITE" id="PS51910">
    <property type="entry name" value="GH18_2"/>
    <property type="match status" value="1"/>
</dbReference>
<evidence type="ECO:0000256" key="11">
    <source>
        <dbReference type="ARBA" id="ARBA00023326"/>
    </source>
</evidence>
<sequence>MWPSICRSLTAISIFQATLCLALLPERPPRIKEVVQQTKSFVNAVYFTNWSIYGRNFQPQYLPASQITQILFAFLNVKSDGTVYTGDSYADLEKHYESDRWDDRGDNAYGCVKQLFLLKKNHRHLKIILSIGGWTWSTNFPSAASTRENRNRFSKSAVTLMKDWGFDGIDIDWEYPNDENEATNFDLLLQAVRDELDLYAHQNAPGHRFSLSIAAPAGPEKYHKLHLANISNIVDQINLMAYDYSGSWDSVSGHNANLFPYKVSANPYNSDKAIKDYIDAGVSAEKIVLGMPVYGRSFEGNLGIGKSFSDVGQGSWERGIWDYKVLPKPGAEIKYDEEAQAYYSYDSITHELISYDTPEVVRKKVEYILEHGLRGSMFWEASGDKSGNDSLIITGYNSLEAVDASENWLDYPDSRYVNIAPGMPDQQVQAP</sequence>
<comment type="subcellular location">
    <subcellularLocation>
        <location evidence="2">Secreted</location>
    </subcellularLocation>
</comment>
<dbReference type="EMBL" id="PXOG01000271">
    <property type="protein sequence ID" value="RGP63440.1"/>
    <property type="molecule type" value="Genomic_DNA"/>
</dbReference>
<dbReference type="FunFam" id="3.10.50.10:FF:000005">
    <property type="entry name" value="Endochitinase B1"/>
    <property type="match status" value="1"/>
</dbReference>
<dbReference type="PROSITE" id="PS01095">
    <property type="entry name" value="GH18_1"/>
    <property type="match status" value="1"/>
</dbReference>
<dbReference type="EC" id="3.2.1.14" evidence="4"/>
<dbReference type="CDD" id="cd06548">
    <property type="entry name" value="GH18_chitinase"/>
    <property type="match status" value="1"/>
</dbReference>
<dbReference type="GO" id="GO:0005576">
    <property type="term" value="C:extracellular region"/>
    <property type="evidence" value="ECO:0007669"/>
    <property type="project" value="UniProtKB-SubCell"/>
</dbReference>
<dbReference type="GO" id="GO:0006032">
    <property type="term" value="P:chitin catabolic process"/>
    <property type="evidence" value="ECO:0007669"/>
    <property type="project" value="UniProtKB-KW"/>
</dbReference>
<feature type="signal peptide" evidence="13">
    <location>
        <begin position="1"/>
        <end position="20"/>
    </location>
</feature>
<evidence type="ECO:0000256" key="5">
    <source>
        <dbReference type="ARBA" id="ARBA00022525"/>
    </source>
</evidence>
<dbReference type="InterPro" id="IPR001579">
    <property type="entry name" value="Glyco_hydro_18_chit_AS"/>
</dbReference>
<evidence type="ECO:0000256" key="13">
    <source>
        <dbReference type="SAM" id="SignalP"/>
    </source>
</evidence>
<comment type="catalytic activity">
    <reaction evidence="1">
        <text>Random endo-hydrolysis of N-acetyl-beta-D-glucosaminide (1-&gt;4)-beta-linkages in chitin and chitodextrins.</text>
        <dbReference type="EC" id="3.2.1.14"/>
    </reaction>
</comment>
<keyword evidence="10 12" id="KW-0326">Glycosidase</keyword>
<dbReference type="Proteomes" id="UP000266234">
    <property type="component" value="Unassembled WGS sequence"/>
</dbReference>
<protein>
    <recommendedName>
        <fullName evidence="4">chitinase</fullName>
        <ecNumber evidence="4">3.2.1.14</ecNumber>
    </recommendedName>
</protein>
<keyword evidence="8" id="KW-0146">Chitin degradation</keyword>
<reference evidence="15 16" key="1">
    <citation type="journal article" date="2018" name="PLoS Pathog.">
        <title>Evolution of structural diversity of trichothecenes, a family of toxins produced by plant pathogenic and entomopathogenic fungi.</title>
        <authorList>
            <person name="Proctor R.H."/>
            <person name="McCormick S.P."/>
            <person name="Kim H.S."/>
            <person name="Cardoza R.E."/>
            <person name="Stanley A.M."/>
            <person name="Lindo L."/>
            <person name="Kelly A."/>
            <person name="Brown D.W."/>
            <person name="Lee T."/>
            <person name="Vaughan M.M."/>
            <person name="Alexander N.J."/>
            <person name="Busman M."/>
            <person name="Gutierrez S."/>
        </authorList>
    </citation>
    <scope>NUCLEOTIDE SEQUENCE [LARGE SCALE GENOMIC DNA]</scope>
    <source>
        <strain evidence="15 16">NRRL 20695</strain>
    </source>
</reference>
<dbReference type="InterPro" id="IPR050314">
    <property type="entry name" value="Glycosyl_Hydrlase_18"/>
</dbReference>
<dbReference type="PANTHER" id="PTHR11177:SF384">
    <property type="entry name" value="CHITINASE"/>
    <property type="match status" value="1"/>
</dbReference>
<keyword evidence="11" id="KW-0624">Polysaccharide degradation</keyword>
<dbReference type="GO" id="GO:0008843">
    <property type="term" value="F:endochitinase activity"/>
    <property type="evidence" value="ECO:0007669"/>
    <property type="project" value="UniProtKB-EC"/>
</dbReference>
<evidence type="ECO:0000256" key="7">
    <source>
        <dbReference type="ARBA" id="ARBA00022801"/>
    </source>
</evidence>
<evidence type="ECO:0000256" key="1">
    <source>
        <dbReference type="ARBA" id="ARBA00000822"/>
    </source>
</evidence>
<keyword evidence="16" id="KW-1185">Reference proteome</keyword>
<evidence type="ECO:0000259" key="14">
    <source>
        <dbReference type="PROSITE" id="PS51910"/>
    </source>
</evidence>
<gene>
    <name evidence="15" type="ORF">FLONG3_9887</name>
</gene>
<keyword evidence="5" id="KW-0964">Secreted</keyword>
<evidence type="ECO:0000256" key="12">
    <source>
        <dbReference type="RuleBase" id="RU000489"/>
    </source>
</evidence>
<evidence type="ECO:0000256" key="4">
    <source>
        <dbReference type="ARBA" id="ARBA00012729"/>
    </source>
</evidence>
<evidence type="ECO:0000256" key="3">
    <source>
        <dbReference type="ARBA" id="ARBA00008682"/>
    </source>
</evidence>
<keyword evidence="6 13" id="KW-0732">Signal</keyword>